<proteinExistence type="predicted"/>
<reference evidence="2 3" key="1">
    <citation type="submission" date="2019-02" db="EMBL/GenBank/DDBJ databases">
        <authorList>
            <person name="Feng G."/>
        </authorList>
    </citation>
    <scope>NUCLEOTIDE SEQUENCE [LARGE SCALE GENOMIC DNA]</scope>
    <source>
        <strain evidence="2 3">DSM 26779</strain>
    </source>
</reference>
<name>A0A4Q4JDX8_9SPHN</name>
<comment type="caution">
    <text evidence="2">The sequence shown here is derived from an EMBL/GenBank/DDBJ whole genome shotgun (WGS) entry which is preliminary data.</text>
</comment>
<gene>
    <name evidence="2" type="ORF">EWH08_05515</name>
</gene>
<feature type="region of interest" description="Disordered" evidence="1">
    <location>
        <begin position="43"/>
        <end position="73"/>
    </location>
</feature>
<evidence type="ECO:0000256" key="1">
    <source>
        <dbReference type="SAM" id="MobiDB-lite"/>
    </source>
</evidence>
<dbReference type="AlphaFoldDB" id="A0A4Q4JDX8"/>
<evidence type="ECO:0000313" key="3">
    <source>
        <dbReference type="Proteomes" id="UP000292734"/>
    </source>
</evidence>
<protein>
    <submittedName>
        <fullName evidence="2">Uncharacterized protein</fullName>
    </submittedName>
</protein>
<accession>A0A4Q4JDX8</accession>
<evidence type="ECO:0000313" key="2">
    <source>
        <dbReference type="EMBL" id="RYM03940.1"/>
    </source>
</evidence>
<sequence length="73" mass="7585">MRGEKRRIARRRAGSGGVGARVGVWAVEPAIGGGGLCQLRTSVSRHPGLDRGPAFLLSAAPRPRQRDPGSSPG</sequence>
<dbReference type="EMBL" id="SEOM01000001">
    <property type="protein sequence ID" value="RYM03940.1"/>
    <property type="molecule type" value="Genomic_DNA"/>
</dbReference>
<dbReference type="Proteomes" id="UP000292734">
    <property type="component" value="Unassembled WGS sequence"/>
</dbReference>
<organism evidence="2 3">
    <name type="scientific">Sphingobium indicum</name>
    <dbReference type="NCBI Taxonomy" id="332055"/>
    <lineage>
        <taxon>Bacteria</taxon>
        <taxon>Pseudomonadati</taxon>
        <taxon>Pseudomonadota</taxon>
        <taxon>Alphaproteobacteria</taxon>
        <taxon>Sphingomonadales</taxon>
        <taxon>Sphingomonadaceae</taxon>
        <taxon>Sphingobium</taxon>
    </lineage>
</organism>